<evidence type="ECO:0000259" key="2">
    <source>
        <dbReference type="Pfam" id="PF06580"/>
    </source>
</evidence>
<keyword evidence="1" id="KW-0812">Transmembrane</keyword>
<sequence>MDLLKFNQTKLFASHFLLWVGVWFFYVYFFSYNTTNTLYVTWFSSILLPITMLTTYTTVYYLIPRYLMNRKYWLFGLYSTYVVIFTAFLTTVTMIGSFIFISNLQVENTPVMSRNLVFILILIYLVVGLVSFVYILNHNFNTLSRNKNLENKILDAQLHLKDQELHYLKKQIHPHFLFNALNTIYGFALKQSLQTPDIILKLSNLLDYILYQVTEKEVFLKQELDHIEEYISLEQIRFQDTLEVTIAKNDFDESIRVPPMLFLPFVENAFKHGAIVDGKLQIHMKFEVTKTQLFFHIENSTRNEETETETARIGLTNIRKRLELLYPNHYDLRVETPKNSYVVNLKISLHD</sequence>
<dbReference type="RefSeq" id="WP_099645361.1">
    <property type="nucleotide sequence ID" value="NZ_KZ319288.1"/>
</dbReference>
<name>A0A2G1VUR9_9FLAO</name>
<dbReference type="Pfam" id="PF06580">
    <property type="entry name" value="His_kinase"/>
    <property type="match status" value="1"/>
</dbReference>
<keyword evidence="1" id="KW-0472">Membrane</keyword>
<dbReference type="PANTHER" id="PTHR34220">
    <property type="entry name" value="SENSOR HISTIDINE KINASE YPDA"/>
    <property type="match status" value="1"/>
</dbReference>
<keyword evidence="3" id="KW-0418">Kinase</keyword>
<dbReference type="AlphaFoldDB" id="A0A2G1VUR9"/>
<keyword evidence="1" id="KW-1133">Transmembrane helix</keyword>
<feature type="domain" description="Signal transduction histidine kinase internal region" evidence="2">
    <location>
        <begin position="164"/>
        <end position="242"/>
    </location>
</feature>
<accession>A0A2G1VUR9</accession>
<feature type="transmembrane region" description="Helical" evidence="1">
    <location>
        <begin position="42"/>
        <end position="63"/>
    </location>
</feature>
<dbReference type="InterPro" id="IPR010559">
    <property type="entry name" value="Sig_transdc_His_kin_internal"/>
</dbReference>
<gene>
    <name evidence="3" type="ORF">CJ305_06115</name>
</gene>
<dbReference type="GO" id="GO:0000155">
    <property type="term" value="F:phosphorelay sensor kinase activity"/>
    <property type="evidence" value="ECO:0007669"/>
    <property type="project" value="InterPro"/>
</dbReference>
<evidence type="ECO:0000256" key="1">
    <source>
        <dbReference type="SAM" id="Phobius"/>
    </source>
</evidence>
<dbReference type="PANTHER" id="PTHR34220:SF7">
    <property type="entry name" value="SENSOR HISTIDINE KINASE YPDA"/>
    <property type="match status" value="1"/>
</dbReference>
<evidence type="ECO:0000313" key="3">
    <source>
        <dbReference type="EMBL" id="PHQ30528.1"/>
    </source>
</evidence>
<keyword evidence="3" id="KW-0808">Transferase</keyword>
<feature type="transmembrane region" description="Helical" evidence="1">
    <location>
        <begin position="12"/>
        <end position="30"/>
    </location>
</feature>
<reference evidence="3 4" key="1">
    <citation type="submission" date="2017-08" db="EMBL/GenBank/DDBJ databases">
        <title>The whole genome shortgun sequences of strain Leeuwenhoekiella nanhaiensis G18 from the South China Sea.</title>
        <authorList>
            <person name="Liu Q."/>
        </authorList>
    </citation>
    <scope>NUCLEOTIDE SEQUENCE [LARGE SCALE GENOMIC DNA]</scope>
    <source>
        <strain evidence="3 4">G18</strain>
    </source>
</reference>
<dbReference type="InterPro" id="IPR050640">
    <property type="entry name" value="Bact_2-comp_sensor_kinase"/>
</dbReference>
<dbReference type="Gene3D" id="3.30.565.10">
    <property type="entry name" value="Histidine kinase-like ATPase, C-terminal domain"/>
    <property type="match status" value="1"/>
</dbReference>
<dbReference type="Proteomes" id="UP000229433">
    <property type="component" value="Unassembled WGS sequence"/>
</dbReference>
<dbReference type="OrthoDB" id="9809908at2"/>
<evidence type="ECO:0000313" key="4">
    <source>
        <dbReference type="Proteomes" id="UP000229433"/>
    </source>
</evidence>
<comment type="caution">
    <text evidence="3">The sequence shown here is derived from an EMBL/GenBank/DDBJ whole genome shotgun (WGS) entry which is preliminary data.</text>
</comment>
<organism evidence="3 4">
    <name type="scientific">Leeuwenhoekiella nanhaiensis</name>
    <dbReference type="NCBI Taxonomy" id="1655491"/>
    <lineage>
        <taxon>Bacteria</taxon>
        <taxon>Pseudomonadati</taxon>
        <taxon>Bacteroidota</taxon>
        <taxon>Flavobacteriia</taxon>
        <taxon>Flavobacteriales</taxon>
        <taxon>Flavobacteriaceae</taxon>
        <taxon>Leeuwenhoekiella</taxon>
    </lineage>
</organism>
<proteinExistence type="predicted"/>
<feature type="transmembrane region" description="Helical" evidence="1">
    <location>
        <begin position="116"/>
        <end position="137"/>
    </location>
</feature>
<dbReference type="EMBL" id="NQXA01000002">
    <property type="protein sequence ID" value="PHQ30528.1"/>
    <property type="molecule type" value="Genomic_DNA"/>
</dbReference>
<dbReference type="GO" id="GO:0016020">
    <property type="term" value="C:membrane"/>
    <property type="evidence" value="ECO:0007669"/>
    <property type="project" value="InterPro"/>
</dbReference>
<feature type="transmembrane region" description="Helical" evidence="1">
    <location>
        <begin position="75"/>
        <end position="101"/>
    </location>
</feature>
<protein>
    <submittedName>
        <fullName evidence="3">Histidine kinase</fullName>
    </submittedName>
</protein>
<keyword evidence="4" id="KW-1185">Reference proteome</keyword>
<dbReference type="InterPro" id="IPR036890">
    <property type="entry name" value="HATPase_C_sf"/>
</dbReference>